<evidence type="ECO:0000256" key="1">
    <source>
        <dbReference type="SAM" id="MobiDB-lite"/>
    </source>
</evidence>
<dbReference type="RefSeq" id="XP_033366491.1">
    <property type="nucleotide sequence ID" value="XM_033510600.1"/>
</dbReference>
<gene>
    <name evidence="3" type="primary">LOC117243264</name>
</gene>
<name>A0A6J3LP29_9HYME</name>
<proteinExistence type="predicted"/>
<feature type="compositionally biased region" description="Basic residues" evidence="1">
    <location>
        <begin position="1"/>
        <end position="33"/>
    </location>
</feature>
<organism evidence="2 3">
    <name type="scientific">Bombus vosnesenskii</name>
    <dbReference type="NCBI Taxonomy" id="207650"/>
    <lineage>
        <taxon>Eukaryota</taxon>
        <taxon>Metazoa</taxon>
        <taxon>Ecdysozoa</taxon>
        <taxon>Arthropoda</taxon>
        <taxon>Hexapoda</taxon>
        <taxon>Insecta</taxon>
        <taxon>Pterygota</taxon>
        <taxon>Neoptera</taxon>
        <taxon>Endopterygota</taxon>
        <taxon>Hymenoptera</taxon>
        <taxon>Apocrita</taxon>
        <taxon>Aculeata</taxon>
        <taxon>Apoidea</taxon>
        <taxon>Anthophila</taxon>
        <taxon>Apidae</taxon>
        <taxon>Bombus</taxon>
        <taxon>Pyrobombus</taxon>
    </lineage>
</organism>
<protein>
    <submittedName>
        <fullName evidence="3">Uncharacterized protein LOC117243264 isoform X2</fullName>
    </submittedName>
</protein>
<dbReference type="GeneID" id="117243264"/>
<reference evidence="3" key="1">
    <citation type="submission" date="2025-08" db="UniProtKB">
        <authorList>
            <consortium name="RefSeq"/>
        </authorList>
    </citation>
    <scope>IDENTIFICATION</scope>
    <source>
        <tissue evidence="3">Muscle</tissue>
    </source>
</reference>
<evidence type="ECO:0000313" key="2">
    <source>
        <dbReference type="Proteomes" id="UP000504631"/>
    </source>
</evidence>
<dbReference type="Proteomes" id="UP000504631">
    <property type="component" value="Unplaced"/>
</dbReference>
<accession>A0A6J3LP29</accession>
<evidence type="ECO:0000313" key="3">
    <source>
        <dbReference type="RefSeq" id="XP_033366491.1"/>
    </source>
</evidence>
<dbReference type="AlphaFoldDB" id="A0A6J3LP29"/>
<feature type="region of interest" description="Disordered" evidence="1">
    <location>
        <begin position="1"/>
        <end position="42"/>
    </location>
</feature>
<sequence>MKKGKKLKKKKAARSARRTKTNSRIKALQRRRKKCEEGVTRRGGTRWPHLNHHCTRMASFIRKFKICGMRCGGKSCSTRYTIEMMDDSGAACLMAPTKRKVLTHASYLTDITMAGYKYRSRVPC</sequence>
<keyword evidence="2" id="KW-1185">Reference proteome</keyword>